<dbReference type="InterPro" id="IPR036259">
    <property type="entry name" value="MFS_trans_sf"/>
</dbReference>
<dbReference type="GO" id="GO:0005886">
    <property type="term" value="C:plasma membrane"/>
    <property type="evidence" value="ECO:0007669"/>
    <property type="project" value="UniProtKB-SubCell"/>
</dbReference>
<evidence type="ECO:0000256" key="2">
    <source>
        <dbReference type="ARBA" id="ARBA00022448"/>
    </source>
</evidence>
<dbReference type="AlphaFoldDB" id="A0A0M3R8S1"/>
<dbReference type="PANTHER" id="PTHR23521:SF2">
    <property type="entry name" value="TRANSPORTER MFS SUPERFAMILY"/>
    <property type="match status" value="1"/>
</dbReference>
<feature type="transmembrane region" description="Helical" evidence="7">
    <location>
        <begin position="358"/>
        <end position="376"/>
    </location>
</feature>
<keyword evidence="4 7" id="KW-0812">Transmembrane</keyword>
<feature type="transmembrane region" description="Helical" evidence="7">
    <location>
        <begin position="292"/>
        <end position="314"/>
    </location>
</feature>
<dbReference type="SUPFAM" id="SSF103473">
    <property type="entry name" value="MFS general substrate transporter"/>
    <property type="match status" value="1"/>
</dbReference>
<evidence type="ECO:0000256" key="7">
    <source>
        <dbReference type="SAM" id="Phobius"/>
    </source>
</evidence>
<gene>
    <name evidence="9" type="ORF">AM592_00075</name>
</gene>
<feature type="domain" description="Major facilitator superfamily (MFS) profile" evidence="8">
    <location>
        <begin position="5"/>
        <end position="381"/>
    </location>
</feature>
<dbReference type="EMBL" id="CP012600">
    <property type="protein sequence ID" value="ALC80172.1"/>
    <property type="molecule type" value="Genomic_DNA"/>
</dbReference>
<dbReference type="PATRIC" id="fig|1441095.3.peg.15"/>
<dbReference type="OrthoDB" id="478565at2"/>
<keyword evidence="6 7" id="KW-0472">Membrane</keyword>
<dbReference type="Gene3D" id="1.20.1720.10">
    <property type="entry name" value="Multidrug resistance protein D"/>
    <property type="match status" value="1"/>
</dbReference>
<protein>
    <submittedName>
        <fullName evidence="9">MFS transporter</fullName>
    </submittedName>
</protein>
<dbReference type="PANTHER" id="PTHR23521">
    <property type="entry name" value="TRANSPORTER MFS SUPERFAMILY"/>
    <property type="match status" value="1"/>
</dbReference>
<evidence type="ECO:0000256" key="1">
    <source>
        <dbReference type="ARBA" id="ARBA00004651"/>
    </source>
</evidence>
<feature type="transmembrane region" description="Helical" evidence="7">
    <location>
        <begin position="6"/>
        <end position="31"/>
    </location>
</feature>
<keyword evidence="2" id="KW-0813">Transport</keyword>
<comment type="subcellular location">
    <subcellularLocation>
        <location evidence="1">Cell membrane</location>
        <topology evidence="1">Multi-pass membrane protein</topology>
    </subcellularLocation>
</comment>
<dbReference type="CDD" id="cd17477">
    <property type="entry name" value="MFS_YcaD_like"/>
    <property type="match status" value="1"/>
</dbReference>
<dbReference type="GO" id="GO:0022857">
    <property type="term" value="F:transmembrane transporter activity"/>
    <property type="evidence" value="ECO:0007669"/>
    <property type="project" value="InterPro"/>
</dbReference>
<organism evidence="9 10">
    <name type="scientific">Bacillus gobiensis</name>
    <dbReference type="NCBI Taxonomy" id="1441095"/>
    <lineage>
        <taxon>Bacteria</taxon>
        <taxon>Bacillati</taxon>
        <taxon>Bacillota</taxon>
        <taxon>Bacilli</taxon>
        <taxon>Bacillales</taxon>
        <taxon>Bacillaceae</taxon>
        <taxon>Bacillus</taxon>
    </lineage>
</organism>
<sequence length="392" mass="42923">MSRFHFFVLVLIVAISGFSQGMLLPVISIIFEQQGQPSGLNGLHATGLYIGVLLASPFMEKPLRKFGYKNMIIVGGLLVVLSLFSFVFINSFVVWFFFRLLVGIGDHMLHFSTQTWLTNSVSKENRGRSISLYGLSFGLGFALGPFLAPLTEYSESLPFILSASLSLLGWMFIFKINNEYPEIDIQSKTSDSSIKRFAKALKYGWVAFLPPFGYGFLETTLHGNFPVYALQMDMSVNDVAVILPAFAIGSIVSQYPLGLLSDKFGRKMILSIVLFTGAASFFLAGFTTSTILLFGCFFLAGMAVGSTFSLGISYMTDLLPKSLLPAGNLMCGICFSIGSILGPVAGGYYMEFFEHANLFYFITVVLAATGIAIVFGKTESMKQSYPLGQHLS</sequence>
<keyword evidence="3" id="KW-1003">Cell membrane</keyword>
<feature type="transmembrane region" description="Helical" evidence="7">
    <location>
        <begin position="197"/>
        <end position="217"/>
    </location>
</feature>
<feature type="transmembrane region" description="Helical" evidence="7">
    <location>
        <begin position="71"/>
        <end position="98"/>
    </location>
</feature>
<keyword evidence="10" id="KW-1185">Reference proteome</keyword>
<feature type="transmembrane region" description="Helical" evidence="7">
    <location>
        <begin position="130"/>
        <end position="150"/>
    </location>
</feature>
<evidence type="ECO:0000256" key="5">
    <source>
        <dbReference type="ARBA" id="ARBA00022989"/>
    </source>
</evidence>
<keyword evidence="5 7" id="KW-1133">Transmembrane helix</keyword>
<dbReference type="Proteomes" id="UP000067625">
    <property type="component" value="Chromosome"/>
</dbReference>
<feature type="transmembrane region" description="Helical" evidence="7">
    <location>
        <begin position="326"/>
        <end position="346"/>
    </location>
</feature>
<reference evidence="10" key="1">
    <citation type="submission" date="2015-08" db="EMBL/GenBank/DDBJ databases">
        <title>Genome sequencing project for genomic taxonomy and phylogenomics of Bacillus-like bacteria.</title>
        <authorList>
            <person name="Liu B."/>
            <person name="Wang J."/>
            <person name="Zhu Y."/>
            <person name="Liu G."/>
            <person name="Chen Q."/>
            <person name="Chen Z."/>
            <person name="Lan J."/>
            <person name="Che J."/>
            <person name="Ge C."/>
            <person name="Shi H."/>
            <person name="Pan Z."/>
            <person name="Liu X."/>
        </authorList>
    </citation>
    <scope>NUCLEOTIDE SEQUENCE [LARGE SCALE GENOMIC DNA]</scope>
    <source>
        <strain evidence="10">FJAT-4402</strain>
    </source>
</reference>
<dbReference type="Gene3D" id="1.20.1250.20">
    <property type="entry name" value="MFS general substrate transporter like domains"/>
    <property type="match status" value="1"/>
</dbReference>
<evidence type="ECO:0000259" key="8">
    <source>
        <dbReference type="PROSITE" id="PS50850"/>
    </source>
</evidence>
<name>A0A0M3R8S1_9BACI</name>
<evidence type="ECO:0000313" key="10">
    <source>
        <dbReference type="Proteomes" id="UP000067625"/>
    </source>
</evidence>
<dbReference type="RefSeq" id="WP_053601888.1">
    <property type="nucleotide sequence ID" value="NZ_CP012600.1"/>
</dbReference>
<feature type="transmembrane region" description="Helical" evidence="7">
    <location>
        <begin position="269"/>
        <end position="286"/>
    </location>
</feature>
<evidence type="ECO:0000256" key="6">
    <source>
        <dbReference type="ARBA" id="ARBA00023136"/>
    </source>
</evidence>
<proteinExistence type="predicted"/>
<dbReference type="InterPro" id="IPR020846">
    <property type="entry name" value="MFS_dom"/>
</dbReference>
<dbReference type="PROSITE" id="PS50850">
    <property type="entry name" value="MFS"/>
    <property type="match status" value="1"/>
</dbReference>
<dbReference type="STRING" id="1441095.AM592_00075"/>
<dbReference type="InterPro" id="IPR047200">
    <property type="entry name" value="MFS_YcaD-like"/>
</dbReference>
<dbReference type="Pfam" id="PF07690">
    <property type="entry name" value="MFS_1"/>
    <property type="match status" value="1"/>
</dbReference>
<evidence type="ECO:0000256" key="4">
    <source>
        <dbReference type="ARBA" id="ARBA00022692"/>
    </source>
</evidence>
<reference evidence="9 10" key="2">
    <citation type="journal article" date="2016" name="Int. J. Syst. Evol. Microbiol.">
        <title>Bacillus gobiensis sp. nov., isolated from a soil sample.</title>
        <authorList>
            <person name="Liu B."/>
            <person name="Liu G.H."/>
            <person name="Cetin S."/>
            <person name="Schumann P."/>
            <person name="Pan Z.Z."/>
            <person name="Chen Q.Q."/>
        </authorList>
    </citation>
    <scope>NUCLEOTIDE SEQUENCE [LARGE SCALE GENOMIC DNA]</scope>
    <source>
        <strain evidence="9 10">FJAT-4402</strain>
    </source>
</reference>
<feature type="transmembrane region" description="Helical" evidence="7">
    <location>
        <begin position="156"/>
        <end position="176"/>
    </location>
</feature>
<evidence type="ECO:0000256" key="3">
    <source>
        <dbReference type="ARBA" id="ARBA00022475"/>
    </source>
</evidence>
<evidence type="ECO:0000313" key="9">
    <source>
        <dbReference type="EMBL" id="ALC80172.1"/>
    </source>
</evidence>
<dbReference type="InterPro" id="IPR011701">
    <property type="entry name" value="MFS"/>
</dbReference>
<accession>A0A0M3R8S1</accession>
<feature type="transmembrane region" description="Helical" evidence="7">
    <location>
        <begin position="237"/>
        <end position="257"/>
    </location>
</feature>